<evidence type="ECO:0000256" key="4">
    <source>
        <dbReference type="ARBA" id="ARBA00022801"/>
    </source>
</evidence>
<evidence type="ECO:0000313" key="13">
    <source>
        <dbReference type="Proteomes" id="UP000813462"/>
    </source>
</evidence>
<comment type="similarity">
    <text evidence="1">Belongs to the peptidase C1 family.</text>
</comment>
<evidence type="ECO:0000259" key="11">
    <source>
        <dbReference type="SMART" id="SM00848"/>
    </source>
</evidence>
<dbReference type="SUPFAM" id="SSF54001">
    <property type="entry name" value="Cysteine proteinases"/>
    <property type="match status" value="1"/>
</dbReference>
<dbReference type="Pfam" id="PF08246">
    <property type="entry name" value="Inhibitor_I29"/>
    <property type="match status" value="1"/>
</dbReference>
<keyword evidence="3 9" id="KW-0732">Signal</keyword>
<dbReference type="InterPro" id="IPR013201">
    <property type="entry name" value="Prot_inhib_I29"/>
</dbReference>
<dbReference type="InterPro" id="IPR025661">
    <property type="entry name" value="Pept_asp_AS"/>
</dbReference>
<dbReference type="Pfam" id="PF00112">
    <property type="entry name" value="Peptidase_C1"/>
    <property type="match status" value="1"/>
</dbReference>
<dbReference type="CDD" id="cd02248">
    <property type="entry name" value="Peptidase_C1A"/>
    <property type="match status" value="1"/>
</dbReference>
<organism evidence="12 13">
    <name type="scientific">Ziziphus jujuba var. spinosa</name>
    <dbReference type="NCBI Taxonomy" id="714518"/>
    <lineage>
        <taxon>Eukaryota</taxon>
        <taxon>Viridiplantae</taxon>
        <taxon>Streptophyta</taxon>
        <taxon>Embryophyta</taxon>
        <taxon>Tracheophyta</taxon>
        <taxon>Spermatophyta</taxon>
        <taxon>Magnoliopsida</taxon>
        <taxon>eudicotyledons</taxon>
        <taxon>Gunneridae</taxon>
        <taxon>Pentapetalae</taxon>
        <taxon>rosids</taxon>
        <taxon>fabids</taxon>
        <taxon>Rosales</taxon>
        <taxon>Rhamnaceae</taxon>
        <taxon>Paliureae</taxon>
        <taxon>Ziziphus</taxon>
    </lineage>
</organism>
<dbReference type="FunFam" id="3.90.70.10:FF:000023">
    <property type="entry name" value="Senescence-specific cysteine protease SAG39"/>
    <property type="match status" value="1"/>
</dbReference>
<feature type="chain" id="PRO_5037032688" description="Vignain" evidence="9">
    <location>
        <begin position="28"/>
        <end position="335"/>
    </location>
</feature>
<name>A0A978VJ96_ZIZJJ</name>
<keyword evidence="6" id="KW-1015">Disulfide bond</keyword>
<dbReference type="Gene3D" id="3.90.70.10">
    <property type="entry name" value="Cysteine proteinases"/>
    <property type="match status" value="1"/>
</dbReference>
<feature type="domain" description="Peptidase C1A papain C-terminal" evidence="10">
    <location>
        <begin position="118"/>
        <end position="333"/>
    </location>
</feature>
<dbReference type="SMART" id="SM00848">
    <property type="entry name" value="Inhibitor_I29"/>
    <property type="match status" value="1"/>
</dbReference>
<comment type="caution">
    <text evidence="12">The sequence shown here is derived from an EMBL/GenBank/DDBJ whole genome shotgun (WGS) entry which is preliminary data.</text>
</comment>
<dbReference type="InterPro" id="IPR000169">
    <property type="entry name" value="Pept_cys_AS"/>
</dbReference>
<evidence type="ECO:0000256" key="1">
    <source>
        <dbReference type="ARBA" id="ARBA00008455"/>
    </source>
</evidence>
<evidence type="ECO:0000256" key="3">
    <source>
        <dbReference type="ARBA" id="ARBA00022729"/>
    </source>
</evidence>
<evidence type="ECO:0000256" key="2">
    <source>
        <dbReference type="ARBA" id="ARBA00022670"/>
    </source>
</evidence>
<dbReference type="PROSITE" id="PS00139">
    <property type="entry name" value="THIOL_PROTEASE_CYS"/>
    <property type="match status" value="1"/>
</dbReference>
<feature type="domain" description="Cathepsin propeptide inhibitor" evidence="11">
    <location>
        <begin position="37"/>
        <end position="93"/>
    </location>
</feature>
<evidence type="ECO:0000259" key="10">
    <source>
        <dbReference type="SMART" id="SM00645"/>
    </source>
</evidence>
<keyword evidence="5" id="KW-0788">Thiol protease</keyword>
<dbReference type="PROSITE" id="PS00639">
    <property type="entry name" value="THIOL_PROTEASE_HIS"/>
    <property type="match status" value="1"/>
</dbReference>
<dbReference type="SMART" id="SM00645">
    <property type="entry name" value="Pept_C1"/>
    <property type="match status" value="1"/>
</dbReference>
<evidence type="ECO:0000256" key="6">
    <source>
        <dbReference type="ARBA" id="ARBA00023157"/>
    </source>
</evidence>
<keyword evidence="7" id="KW-0325">Glycoprotein</keyword>
<dbReference type="InterPro" id="IPR013128">
    <property type="entry name" value="Peptidase_C1A"/>
</dbReference>
<evidence type="ECO:0000256" key="9">
    <source>
        <dbReference type="SAM" id="SignalP"/>
    </source>
</evidence>
<evidence type="ECO:0000256" key="7">
    <source>
        <dbReference type="ARBA" id="ARBA00023180"/>
    </source>
</evidence>
<dbReference type="InterPro" id="IPR039417">
    <property type="entry name" value="Peptidase_C1A_papain-like"/>
</dbReference>
<gene>
    <name evidence="12" type="ORF">FEM48_Zijuj04G0101400</name>
</gene>
<dbReference type="GO" id="GO:0006508">
    <property type="term" value="P:proteolysis"/>
    <property type="evidence" value="ECO:0007669"/>
    <property type="project" value="UniProtKB-KW"/>
</dbReference>
<keyword evidence="2" id="KW-0645">Protease</keyword>
<feature type="signal peptide" evidence="9">
    <location>
        <begin position="1"/>
        <end position="27"/>
    </location>
</feature>
<dbReference type="PRINTS" id="PR00705">
    <property type="entry name" value="PAPAIN"/>
</dbReference>
<sequence>MERIKIPRHASVAILVLLVLWLPSTAAYDPKAMKERFESWLARYDRQFKSREEWAFRFGIYQMNVQFIDFVNSQKRSYKLTDNIFADLSNAEFRAKHLGYQYVWNPPLGPRYCQHGDLPEEVDWREKGAVTPVKDQGQCGSCWAFSAVAAVEGINQIKTGKLVSLSEQELVDCDIDSGNEGCNGGLMDKAFDFIKRNGLTTETNYPYKGTDGTCNKDKKREHAVGISGHEKVPANNENGLQAAVAKQPVSVAIDAGSYEFQLYSEGIFDGPCGKDLNHGVTAVGYGEDNGKKYWLVKNSWGTEWGESGYIRISRDSRDKEGTCGIAMEASYPLKA</sequence>
<dbReference type="InterPro" id="IPR000668">
    <property type="entry name" value="Peptidase_C1A_C"/>
</dbReference>
<dbReference type="GO" id="GO:0008234">
    <property type="term" value="F:cysteine-type peptidase activity"/>
    <property type="evidence" value="ECO:0007669"/>
    <property type="project" value="UniProtKB-KW"/>
</dbReference>
<dbReference type="AlphaFoldDB" id="A0A978VJ96"/>
<proteinExistence type="inferred from homology"/>
<dbReference type="OrthoDB" id="10253408at2759"/>
<dbReference type="InterPro" id="IPR025660">
    <property type="entry name" value="Pept_his_AS"/>
</dbReference>
<dbReference type="EMBL" id="JAEACU010000004">
    <property type="protein sequence ID" value="KAH7533165.1"/>
    <property type="molecule type" value="Genomic_DNA"/>
</dbReference>
<protein>
    <recommendedName>
        <fullName evidence="8">Vignain</fullName>
    </recommendedName>
</protein>
<evidence type="ECO:0000256" key="5">
    <source>
        <dbReference type="ARBA" id="ARBA00022807"/>
    </source>
</evidence>
<keyword evidence="4" id="KW-0378">Hydrolase</keyword>
<evidence type="ECO:0000313" key="12">
    <source>
        <dbReference type="EMBL" id="KAH7533165.1"/>
    </source>
</evidence>
<evidence type="ECO:0000256" key="8">
    <source>
        <dbReference type="ARBA" id="ARBA00069575"/>
    </source>
</evidence>
<dbReference type="PROSITE" id="PS00640">
    <property type="entry name" value="THIOL_PROTEASE_ASN"/>
    <property type="match status" value="1"/>
</dbReference>
<accession>A0A978VJ96</accession>
<reference evidence="12" key="1">
    <citation type="journal article" date="2021" name="Front. Plant Sci.">
        <title>Chromosome-Scale Genome Assembly for Chinese Sour Jujube and Insights Into Its Genome Evolution and Domestication Signature.</title>
        <authorList>
            <person name="Shen L.-Y."/>
            <person name="Luo H."/>
            <person name="Wang X.-L."/>
            <person name="Wang X.-M."/>
            <person name="Qiu X.-J."/>
            <person name="Liu H."/>
            <person name="Zhou S.-S."/>
            <person name="Jia K.-H."/>
            <person name="Nie S."/>
            <person name="Bao Y.-T."/>
            <person name="Zhang R.-G."/>
            <person name="Yun Q.-Z."/>
            <person name="Chai Y.-H."/>
            <person name="Lu J.-Y."/>
            <person name="Li Y."/>
            <person name="Zhao S.-W."/>
            <person name="Mao J.-F."/>
            <person name="Jia S.-G."/>
            <person name="Mao Y.-M."/>
        </authorList>
    </citation>
    <scope>NUCLEOTIDE SEQUENCE</scope>
    <source>
        <strain evidence="12">AT0</strain>
        <tissue evidence="12">Leaf</tissue>
    </source>
</reference>
<dbReference type="PANTHER" id="PTHR12411">
    <property type="entry name" value="CYSTEINE PROTEASE FAMILY C1-RELATED"/>
    <property type="match status" value="1"/>
</dbReference>
<dbReference type="InterPro" id="IPR038765">
    <property type="entry name" value="Papain-like_cys_pep_sf"/>
</dbReference>
<dbReference type="Proteomes" id="UP000813462">
    <property type="component" value="Unassembled WGS sequence"/>
</dbReference>